<feature type="domain" description="Fe2OG dioxygenase" evidence="6">
    <location>
        <begin position="167"/>
        <end position="270"/>
    </location>
</feature>
<evidence type="ECO:0000256" key="5">
    <source>
        <dbReference type="RuleBase" id="RU003682"/>
    </source>
</evidence>
<comment type="similarity">
    <text evidence="1 5">Belongs to the iron/ascorbate-dependent oxidoreductase family.</text>
</comment>
<evidence type="ECO:0000256" key="3">
    <source>
        <dbReference type="ARBA" id="ARBA00023002"/>
    </source>
</evidence>
<dbReference type="InterPro" id="IPR027443">
    <property type="entry name" value="IPNS-like_sf"/>
</dbReference>
<dbReference type="Gramene" id="rna2248">
    <property type="protein sequence ID" value="RHN78621.1"/>
    <property type="gene ID" value="gene2248"/>
</dbReference>
<organism evidence="7 8">
    <name type="scientific">Medicago truncatula</name>
    <name type="common">Barrel medic</name>
    <name type="synonym">Medicago tribuloides</name>
    <dbReference type="NCBI Taxonomy" id="3880"/>
    <lineage>
        <taxon>Eukaryota</taxon>
        <taxon>Viridiplantae</taxon>
        <taxon>Streptophyta</taxon>
        <taxon>Embryophyta</taxon>
        <taxon>Tracheophyta</taxon>
        <taxon>Spermatophyta</taxon>
        <taxon>Magnoliopsida</taxon>
        <taxon>eudicotyledons</taxon>
        <taxon>Gunneridae</taxon>
        <taxon>Pentapetalae</taxon>
        <taxon>rosids</taxon>
        <taxon>fabids</taxon>
        <taxon>Fabales</taxon>
        <taxon>Fabaceae</taxon>
        <taxon>Papilionoideae</taxon>
        <taxon>50 kb inversion clade</taxon>
        <taxon>NPAAA clade</taxon>
        <taxon>Hologalegina</taxon>
        <taxon>IRL clade</taxon>
        <taxon>Trifolieae</taxon>
        <taxon>Medicago</taxon>
    </lineage>
</organism>
<keyword evidence="2 5" id="KW-0479">Metal-binding</keyword>
<evidence type="ECO:0000313" key="8">
    <source>
        <dbReference type="Proteomes" id="UP000265566"/>
    </source>
</evidence>
<dbReference type="PANTHER" id="PTHR10209">
    <property type="entry name" value="OXIDOREDUCTASE, 2OG-FE II OXYGENASE FAMILY PROTEIN"/>
    <property type="match status" value="1"/>
</dbReference>
<evidence type="ECO:0000256" key="4">
    <source>
        <dbReference type="ARBA" id="ARBA00023004"/>
    </source>
</evidence>
<dbReference type="AlphaFoldDB" id="A0A396JPK5"/>
<dbReference type="InterPro" id="IPR005123">
    <property type="entry name" value="Oxoglu/Fe-dep_dioxygenase_dom"/>
</dbReference>
<dbReference type="Pfam" id="PF03171">
    <property type="entry name" value="2OG-FeII_Oxy"/>
    <property type="match status" value="1"/>
</dbReference>
<evidence type="ECO:0000256" key="2">
    <source>
        <dbReference type="ARBA" id="ARBA00022723"/>
    </source>
</evidence>
<dbReference type="EMBL" id="PSQE01000001">
    <property type="protein sequence ID" value="RHN78621.1"/>
    <property type="molecule type" value="Genomic_DNA"/>
</dbReference>
<dbReference type="PANTHER" id="PTHR10209:SF871">
    <property type="entry name" value="AMINOCYCLOPROPANECARBOXYLATE OXIDASE"/>
    <property type="match status" value="1"/>
</dbReference>
<keyword evidence="4 5" id="KW-0408">Iron</keyword>
<dbReference type="InterPro" id="IPR026992">
    <property type="entry name" value="DIOX_N"/>
</dbReference>
<keyword evidence="3 5" id="KW-0560">Oxidoreductase</keyword>
<sequence>MEDLERVKELKAFDETKLGVRGLVDAGITKVPRIFYQPPDSTKKASESGDTTTIPVIDLANILEDPCARKRVVESVRDASEIFGFFQIVNHGIPVSTLNEMKDGVVNTFLCNRAPNPPKPEDLPAVCRNILLEYLNHVMKVGTLVFELLSEALGLNPTYLIDIGCAEGLSAFGHYYPSCPEPELTIGTVKHADIDFITVLLQDHIGGLQVLHKDMWVDVPPIPEALVVNIGDFLQFISNDKFKSAQHRVLSNLVGPRVSIACFFSTRHHPTTRIYGPIKELLSEDNPAKYRETSISDLHVHYTQKCSSGTSSLLHIRI</sequence>
<dbReference type="PROSITE" id="PS51471">
    <property type="entry name" value="FE2OG_OXY"/>
    <property type="match status" value="1"/>
</dbReference>
<evidence type="ECO:0000256" key="1">
    <source>
        <dbReference type="ARBA" id="ARBA00008056"/>
    </source>
</evidence>
<dbReference type="Pfam" id="PF14226">
    <property type="entry name" value="DIOX_N"/>
    <property type="match status" value="1"/>
</dbReference>
<evidence type="ECO:0000313" key="7">
    <source>
        <dbReference type="EMBL" id="RHN78621.1"/>
    </source>
</evidence>
<name>A0A396JPK5_MEDTR</name>
<comment type="caution">
    <text evidence="7">The sequence shown here is derived from an EMBL/GenBank/DDBJ whole genome shotgun (WGS) entry which is preliminary data.</text>
</comment>
<dbReference type="Proteomes" id="UP000265566">
    <property type="component" value="Chromosome 1"/>
</dbReference>
<gene>
    <name evidence="7" type="ORF">MtrunA17_Chr1g0167931</name>
</gene>
<dbReference type="InterPro" id="IPR044861">
    <property type="entry name" value="IPNS-like_FE2OG_OXY"/>
</dbReference>
<accession>A0A396JPK5</accession>
<keyword evidence="7" id="KW-0223">Dioxygenase</keyword>
<proteinExistence type="inferred from homology"/>
<protein>
    <submittedName>
        <fullName evidence="7">Putative oxoglutarate/iron-dependent dioxygenase, non-heme dioxygenase domain-containing protein</fullName>
    </submittedName>
</protein>
<reference evidence="8" key="1">
    <citation type="journal article" date="2018" name="Nat. Plants">
        <title>Whole-genome landscape of Medicago truncatula symbiotic genes.</title>
        <authorList>
            <person name="Pecrix Y."/>
            <person name="Staton S.E."/>
            <person name="Sallet E."/>
            <person name="Lelandais-Briere C."/>
            <person name="Moreau S."/>
            <person name="Carrere S."/>
            <person name="Blein T."/>
            <person name="Jardinaud M.F."/>
            <person name="Latrasse D."/>
            <person name="Zouine M."/>
            <person name="Zahm M."/>
            <person name="Kreplak J."/>
            <person name="Mayjonade B."/>
            <person name="Satge C."/>
            <person name="Perez M."/>
            <person name="Cauet S."/>
            <person name="Marande W."/>
            <person name="Chantry-Darmon C."/>
            <person name="Lopez-Roques C."/>
            <person name="Bouchez O."/>
            <person name="Berard A."/>
            <person name="Debelle F."/>
            <person name="Munos S."/>
            <person name="Bendahmane A."/>
            <person name="Berges H."/>
            <person name="Niebel A."/>
            <person name="Buitink J."/>
            <person name="Frugier F."/>
            <person name="Benhamed M."/>
            <person name="Crespi M."/>
            <person name="Gouzy J."/>
            <person name="Gamas P."/>
        </authorList>
    </citation>
    <scope>NUCLEOTIDE SEQUENCE [LARGE SCALE GENOMIC DNA]</scope>
    <source>
        <strain evidence="8">cv. Jemalong A17</strain>
    </source>
</reference>
<dbReference type="GO" id="GO:0046872">
    <property type="term" value="F:metal ion binding"/>
    <property type="evidence" value="ECO:0007669"/>
    <property type="project" value="UniProtKB-KW"/>
</dbReference>
<dbReference type="GO" id="GO:0051213">
    <property type="term" value="F:dioxygenase activity"/>
    <property type="evidence" value="ECO:0007669"/>
    <property type="project" value="UniProtKB-KW"/>
</dbReference>
<evidence type="ECO:0000259" key="6">
    <source>
        <dbReference type="PROSITE" id="PS51471"/>
    </source>
</evidence>
<dbReference type="SUPFAM" id="SSF51197">
    <property type="entry name" value="Clavaminate synthase-like"/>
    <property type="match status" value="1"/>
</dbReference>
<dbReference type="Gene3D" id="2.60.120.330">
    <property type="entry name" value="B-lactam Antibiotic, Isopenicillin N Synthase, Chain"/>
    <property type="match status" value="2"/>
</dbReference>